<dbReference type="AlphaFoldDB" id="A0A3E0VEQ9"/>
<evidence type="ECO:0008006" key="5">
    <source>
        <dbReference type="Google" id="ProtNLM"/>
    </source>
</evidence>
<keyword evidence="4" id="KW-1185">Reference proteome</keyword>
<gene>
    <name evidence="3" type="ORF">B7R54_01005</name>
</gene>
<dbReference type="OrthoDB" id="3776409at2"/>
<sequence>MRPFSSPFAHLLASAGIAAILVTVFASSASAASIGTVVQAVDASGQTVTAGIDELPDDSAPVFVTVKVPAGLSPTQATTLIEPVVAASDGVAGSVRVIVKGQVRQVVDPTAPATVSVPLSAADVADGQVAIGFEYVAAGAGSDSVCVAPDSAVVSVGDVSLGFEGQPELPTSLADFFSPALDAISVTIPDGPSDALRQAGLAAVGSLAHAYPSPVALSLSTASDAADAVDVEPARGRVVAFAVSGDTVTTALSTDAAGVPTLTVSGPEADLAAAGAALGSDYLALADTAETSGLTQSGTTTVGLTQTLQDLGAGAQIALARYGQADAVVNVSQSSFGGPIGDATVHLVGTHSDIPDSVVATMNVYWNDYLIGSAVLGHTPAFDVTLPVAASRLTASNALKVTLSAAPATGECLPESRSIPIELFVDNAGSSVAATRGQSLDTGFQRFPQVLGTTLPVAFGTGMTDASSVAAAGDVVASLQRNSRVQLDLTVLPAGEFVSSDRSGLIVGATSDDSDALKAPLRLDAFRSIDSKAVVFGVGATLPYAALEAFETEGRNVLLLGGWAPDGSDPAATDQLQRQAANYSLSNAGAWFGLNGDVVVAQPGGDVPVQLSSNAIVPQAAVTSDYNGYALWTVVVAAILILAAVVGELTRRRRRAKLKRYVDAQLAADRDSGVAR</sequence>
<dbReference type="Proteomes" id="UP000256486">
    <property type="component" value="Unassembled WGS sequence"/>
</dbReference>
<feature type="signal peptide" evidence="2">
    <location>
        <begin position="1"/>
        <end position="31"/>
    </location>
</feature>
<reference evidence="3 4" key="1">
    <citation type="submission" date="2017-04" db="EMBL/GenBank/DDBJ databases">
        <title>Comparative genome analysis of Subtercola boreus.</title>
        <authorList>
            <person name="Cho Y.-J."/>
            <person name="Cho A."/>
            <person name="Kim O.-S."/>
            <person name="Lee J.-I."/>
        </authorList>
    </citation>
    <scope>NUCLEOTIDE SEQUENCE [LARGE SCALE GENOMIC DNA]</scope>
    <source>
        <strain evidence="3 4">K300</strain>
    </source>
</reference>
<protein>
    <recommendedName>
        <fullName evidence="5">Cellulose synthase</fullName>
    </recommendedName>
</protein>
<keyword evidence="1" id="KW-0812">Transmembrane</keyword>
<feature type="transmembrane region" description="Helical" evidence="1">
    <location>
        <begin position="629"/>
        <end position="650"/>
    </location>
</feature>
<proteinExistence type="predicted"/>
<keyword evidence="1" id="KW-1133">Transmembrane helix</keyword>
<evidence type="ECO:0000256" key="2">
    <source>
        <dbReference type="SAM" id="SignalP"/>
    </source>
</evidence>
<evidence type="ECO:0000313" key="4">
    <source>
        <dbReference type="Proteomes" id="UP000256486"/>
    </source>
</evidence>
<feature type="chain" id="PRO_5017723997" description="Cellulose synthase" evidence="2">
    <location>
        <begin position="32"/>
        <end position="676"/>
    </location>
</feature>
<accession>A0A3E0VEQ9</accession>
<comment type="caution">
    <text evidence="3">The sequence shown here is derived from an EMBL/GenBank/DDBJ whole genome shotgun (WGS) entry which is preliminary data.</text>
</comment>
<organism evidence="3 4">
    <name type="scientific">Subtercola boreus</name>
    <dbReference type="NCBI Taxonomy" id="120213"/>
    <lineage>
        <taxon>Bacteria</taxon>
        <taxon>Bacillati</taxon>
        <taxon>Actinomycetota</taxon>
        <taxon>Actinomycetes</taxon>
        <taxon>Micrococcales</taxon>
        <taxon>Microbacteriaceae</taxon>
        <taxon>Subtercola</taxon>
    </lineage>
</organism>
<keyword evidence="1" id="KW-0472">Membrane</keyword>
<keyword evidence="2" id="KW-0732">Signal</keyword>
<evidence type="ECO:0000256" key="1">
    <source>
        <dbReference type="SAM" id="Phobius"/>
    </source>
</evidence>
<evidence type="ECO:0000313" key="3">
    <source>
        <dbReference type="EMBL" id="RFA07948.1"/>
    </source>
</evidence>
<name>A0A3E0VEQ9_9MICO</name>
<dbReference type="RefSeq" id="WP_116413367.1">
    <property type="nucleotide sequence ID" value="NZ_NBWZ01000001.1"/>
</dbReference>
<dbReference type="EMBL" id="NBWZ01000001">
    <property type="protein sequence ID" value="RFA07948.1"/>
    <property type="molecule type" value="Genomic_DNA"/>
</dbReference>